<keyword evidence="1" id="KW-0812">Transmembrane</keyword>
<dbReference type="InterPro" id="IPR029063">
    <property type="entry name" value="SAM-dependent_MTases_sf"/>
</dbReference>
<organism evidence="3 4">
    <name type="scientific">Durusdinium trenchii</name>
    <dbReference type="NCBI Taxonomy" id="1381693"/>
    <lineage>
        <taxon>Eukaryota</taxon>
        <taxon>Sar</taxon>
        <taxon>Alveolata</taxon>
        <taxon>Dinophyceae</taxon>
        <taxon>Suessiales</taxon>
        <taxon>Symbiodiniaceae</taxon>
        <taxon>Durusdinium</taxon>
    </lineage>
</organism>
<keyword evidence="4" id="KW-1185">Reference proteome</keyword>
<dbReference type="SUPFAM" id="SSF52540">
    <property type="entry name" value="P-loop containing nucleoside triphosphate hydrolases"/>
    <property type="match status" value="1"/>
</dbReference>
<name>A0ABP0RRN8_9DINO</name>
<proteinExistence type="predicted"/>
<feature type="transmembrane region" description="Helical" evidence="1">
    <location>
        <begin position="569"/>
        <end position="589"/>
    </location>
</feature>
<dbReference type="Gene3D" id="3.40.50.300">
    <property type="entry name" value="P-loop containing nucleotide triphosphate hydrolases"/>
    <property type="match status" value="1"/>
</dbReference>
<comment type="caution">
    <text evidence="3">The sequence shown here is derived from an EMBL/GenBank/DDBJ whole genome shotgun (WGS) entry which is preliminary data.</text>
</comment>
<reference evidence="3 4" key="1">
    <citation type="submission" date="2024-02" db="EMBL/GenBank/DDBJ databases">
        <authorList>
            <person name="Chen Y."/>
            <person name="Shah S."/>
            <person name="Dougan E. K."/>
            <person name="Thang M."/>
            <person name="Chan C."/>
        </authorList>
    </citation>
    <scope>NUCLEOTIDE SEQUENCE [LARGE SCALE GENOMIC DNA]</scope>
</reference>
<dbReference type="Pfam" id="PF00004">
    <property type="entry name" value="AAA"/>
    <property type="match status" value="1"/>
</dbReference>
<evidence type="ECO:0000313" key="4">
    <source>
        <dbReference type="Proteomes" id="UP001642464"/>
    </source>
</evidence>
<keyword evidence="1" id="KW-1133">Transmembrane helix</keyword>
<evidence type="ECO:0000259" key="2">
    <source>
        <dbReference type="Pfam" id="PF00004"/>
    </source>
</evidence>
<dbReference type="EMBL" id="CAXAMM010042106">
    <property type="protein sequence ID" value="CAK9103018.1"/>
    <property type="molecule type" value="Genomic_DNA"/>
</dbReference>
<feature type="transmembrane region" description="Helical" evidence="1">
    <location>
        <begin position="535"/>
        <end position="557"/>
    </location>
</feature>
<keyword evidence="1" id="KW-0472">Membrane</keyword>
<feature type="domain" description="ATPase AAA-type core" evidence="2">
    <location>
        <begin position="807"/>
        <end position="912"/>
    </location>
</feature>
<protein>
    <submittedName>
        <fullName evidence="3">Probable mitochondrial chaperone bcs1 (BCS1-like protein)</fullName>
    </submittedName>
</protein>
<sequence>MAFWYTCEWQRTRLNWRLWGAVDKADRWKDCRDVHESLLLGEAALVLRELREQKARRRFNISSDRSDNRKWQFQVGRAKRWLSIGENILQKLLVAKNLFKQFNPARQSAAAFFQAANLVNSVRSVLPLVFANYTSVHVNAPPSKDVLFWQTLESRVYQDVPLDIAFSRRSETLQDLALPLTELLQVERLRFQAGSSWDGPLGEEIKDLLNSAQRQMSWMKDCGWQWEGLLPLFAFKQSATFFRLLDRLDCRTVVAVQTNGSSGPGRPVFWMHVMPAPHWESDNIRMHKEFHCGGKVLRDFIASQRDLSLRSFRFVEVGASLGGCSFEVLTSIPSSIALAVEAYQPAVDAMRRTAKENSLTERLMVVETFVSTGAHCPRLLRRYYAHEWVDGHPENSSESDPSSCQTAQLLEILRAWTSTSETLWVDLLRIHVNGFELDVIRSAQSLLPKIGVLAIAMWIYREHPADYNPSAIASLLMGAGCKITLHCSDMPGAKTSQQLQNEAVIDALAHFKIKAVRRGIPAPEVNVTSGRAWDFLMSTVVLCALIIPTLVMTAVVLQEWITRPEQRGWLVLGFGFYIITALRSLWSILIRLCRRMLYIRVEVSRYAATTLFEALTDSLANEAEMQGLTCSWDQEALQEHDKLTGKIKVKLRFWSSQPRNMTIRLRVPKAHGDIELQDTEVERLDLEVQFIPGDDVVCGRDSRLERREVLVLSVRSNPERALSDKEMLVRWMEHAYVHYVKPIEDVVNVYSLQESSSDWVPEWKFERVKPCKNASATGQGFYLERHALYNILADAKLWSQTALRVYMITGPPGVGKSEFTIWIAGQLGIPVYRLCLSSPRLSDDRLAQLFSQSAISFNSILVQVDEFQETLQGWLKSDEKRHSGVSAGGFCEMLQGSTSMSRGVVIITGTSEIVADCVKRRLPAVFRRIHSTAELGWMNPEDIGQYFRRFLCGFIPSCTAEEWESWQRTFLEVESWSGSRHVSIDMLQQYLMHQITECSCLGYGRFVVNDSKFIFRVNDEHIQQDMAIWIRHGTPEEPRLLSSQGATPKMQRSSWTTIHLLHLFKKVCCLKHRQPID</sequence>
<evidence type="ECO:0000313" key="3">
    <source>
        <dbReference type="EMBL" id="CAK9103018.1"/>
    </source>
</evidence>
<accession>A0ABP0RRN8</accession>
<dbReference type="InterPro" id="IPR003959">
    <property type="entry name" value="ATPase_AAA_core"/>
</dbReference>
<gene>
    <name evidence="3" type="ORF">SCF082_LOCUS48130</name>
</gene>
<dbReference type="Gene3D" id="3.40.50.150">
    <property type="entry name" value="Vaccinia Virus protein VP39"/>
    <property type="match status" value="1"/>
</dbReference>
<evidence type="ECO:0000256" key="1">
    <source>
        <dbReference type="SAM" id="Phobius"/>
    </source>
</evidence>
<dbReference type="SUPFAM" id="SSF53335">
    <property type="entry name" value="S-adenosyl-L-methionine-dependent methyltransferases"/>
    <property type="match status" value="1"/>
</dbReference>
<dbReference type="InterPro" id="IPR027417">
    <property type="entry name" value="P-loop_NTPase"/>
</dbReference>
<dbReference type="Proteomes" id="UP001642464">
    <property type="component" value="Unassembled WGS sequence"/>
</dbReference>